<dbReference type="InterPro" id="IPR003175">
    <property type="entry name" value="CDI_dom"/>
</dbReference>
<protein>
    <recommendedName>
        <fullName evidence="5">Cyclin-dependent kinase inhibitor domain-containing protein</fullName>
    </recommendedName>
</protein>
<keyword evidence="4" id="KW-0131">Cell cycle</keyword>
<evidence type="ECO:0000313" key="6">
    <source>
        <dbReference type="EMBL" id="RID47979.1"/>
    </source>
</evidence>
<evidence type="ECO:0000313" key="7">
    <source>
        <dbReference type="Proteomes" id="UP000264353"/>
    </source>
</evidence>
<evidence type="ECO:0000256" key="3">
    <source>
        <dbReference type="ARBA" id="ARBA00023013"/>
    </source>
</evidence>
<organism evidence="6 7">
    <name type="scientific">Brassica campestris</name>
    <name type="common">Field mustard</name>
    <dbReference type="NCBI Taxonomy" id="3711"/>
    <lineage>
        <taxon>Eukaryota</taxon>
        <taxon>Viridiplantae</taxon>
        <taxon>Streptophyta</taxon>
        <taxon>Embryophyta</taxon>
        <taxon>Tracheophyta</taxon>
        <taxon>Spermatophyta</taxon>
        <taxon>Magnoliopsida</taxon>
        <taxon>eudicotyledons</taxon>
        <taxon>Gunneridae</taxon>
        <taxon>Pentapetalae</taxon>
        <taxon>rosids</taxon>
        <taxon>malvids</taxon>
        <taxon>Brassicales</taxon>
        <taxon>Brassicaceae</taxon>
        <taxon>Brassiceae</taxon>
        <taxon>Brassica</taxon>
    </lineage>
</organism>
<dbReference type="AlphaFoldDB" id="A0A397Y2Y0"/>
<feature type="domain" description="Cyclin-dependent kinase inhibitor" evidence="5">
    <location>
        <begin position="66"/>
        <end position="110"/>
    </location>
</feature>
<dbReference type="EMBL" id="CM010636">
    <property type="protein sequence ID" value="RID47979.1"/>
    <property type="molecule type" value="Genomic_DNA"/>
</dbReference>
<dbReference type="PANTHER" id="PTHR46776">
    <property type="entry name" value="CYCLIN-DEPENDENT KINASE INHIBITOR 4-RELATED"/>
    <property type="match status" value="1"/>
</dbReference>
<dbReference type="GO" id="GO:0005654">
    <property type="term" value="C:nucleoplasm"/>
    <property type="evidence" value="ECO:0007669"/>
    <property type="project" value="UniProtKB-SubCell"/>
</dbReference>
<dbReference type="Pfam" id="PF02234">
    <property type="entry name" value="CDI"/>
    <property type="match status" value="1"/>
</dbReference>
<dbReference type="InterPro" id="IPR044275">
    <property type="entry name" value="KRP"/>
</dbReference>
<comment type="subcellular location">
    <subcellularLocation>
        <location evidence="1">Nucleus</location>
        <location evidence="1">Nucleoplasm</location>
    </subcellularLocation>
</comment>
<feature type="non-terminal residue" evidence="6">
    <location>
        <position position="1"/>
    </location>
</feature>
<proteinExistence type="inferred from homology"/>
<dbReference type="Gene3D" id="4.10.365.10">
    <property type="entry name" value="p27"/>
    <property type="match status" value="1"/>
</dbReference>
<evidence type="ECO:0000259" key="5">
    <source>
        <dbReference type="Pfam" id="PF02234"/>
    </source>
</evidence>
<dbReference type="GO" id="GO:0004861">
    <property type="term" value="F:cyclin-dependent protein serine/threonine kinase inhibitor activity"/>
    <property type="evidence" value="ECO:0007669"/>
    <property type="project" value="InterPro"/>
</dbReference>
<dbReference type="Proteomes" id="UP000264353">
    <property type="component" value="Chromosome A9"/>
</dbReference>
<keyword evidence="3" id="KW-0649">Protein kinase inhibitor</keyword>
<dbReference type="InterPro" id="IPR044898">
    <property type="entry name" value="CDI_dom_sf"/>
</dbReference>
<gene>
    <name evidence="6" type="ORF">BRARA_I04532</name>
</gene>
<dbReference type="PIRSF" id="PIRSF017811">
    <property type="entry name" value="CDK_inhib_pln"/>
    <property type="match status" value="1"/>
</dbReference>
<evidence type="ECO:0000256" key="2">
    <source>
        <dbReference type="ARBA" id="ARBA00010274"/>
    </source>
</evidence>
<accession>A0A397Y2Y0</accession>
<sequence>TETSSCRRSSKRKLFENLREKESMENSQQIVAGFDSAVKESSDCCCSRRTSLSTTEEKGKSATEQPPTAVEIEEFFVEAEKQLHDNFKKKYNFDFEKEKPLEGRYEWVKLSE</sequence>
<dbReference type="GO" id="GO:0051726">
    <property type="term" value="P:regulation of cell cycle"/>
    <property type="evidence" value="ECO:0007669"/>
    <property type="project" value="InterPro"/>
</dbReference>
<evidence type="ECO:0000256" key="4">
    <source>
        <dbReference type="ARBA" id="ARBA00023306"/>
    </source>
</evidence>
<name>A0A397Y2Y0_BRACM</name>
<reference evidence="6 7" key="1">
    <citation type="submission" date="2018-06" db="EMBL/GenBank/DDBJ databases">
        <title>WGS assembly of Brassica rapa FPsc.</title>
        <authorList>
            <person name="Bowman J."/>
            <person name="Kohchi T."/>
            <person name="Yamato K."/>
            <person name="Jenkins J."/>
            <person name="Shu S."/>
            <person name="Ishizaki K."/>
            <person name="Yamaoka S."/>
            <person name="Nishihama R."/>
            <person name="Nakamura Y."/>
            <person name="Berger F."/>
            <person name="Adam C."/>
            <person name="Aki S."/>
            <person name="Althoff F."/>
            <person name="Araki T."/>
            <person name="Arteaga-Vazquez M."/>
            <person name="Balasubrmanian S."/>
            <person name="Bauer D."/>
            <person name="Boehm C."/>
            <person name="Briginshaw L."/>
            <person name="Caballero-Perez J."/>
            <person name="Catarino B."/>
            <person name="Chen F."/>
            <person name="Chiyoda S."/>
            <person name="Chovatia M."/>
            <person name="Davies K."/>
            <person name="Delmans M."/>
            <person name="Demura T."/>
            <person name="Dierschke T."/>
            <person name="Dolan L."/>
            <person name="Dorantes-Acosta A."/>
            <person name="Eklund D."/>
            <person name="Florent S."/>
            <person name="Flores-Sandoval E."/>
            <person name="Fujiyama A."/>
            <person name="Fukuzawa H."/>
            <person name="Galik B."/>
            <person name="Grimanelli D."/>
            <person name="Grimwood J."/>
            <person name="Grossniklaus U."/>
            <person name="Hamada T."/>
            <person name="Haseloff J."/>
            <person name="Hetherington A."/>
            <person name="Higo A."/>
            <person name="Hirakawa Y."/>
            <person name="Hundley H."/>
            <person name="Ikeda Y."/>
            <person name="Inoue K."/>
            <person name="Inoue S."/>
            <person name="Ishida S."/>
            <person name="Jia Q."/>
            <person name="Kakita M."/>
            <person name="Kanazawa T."/>
            <person name="Kawai Y."/>
            <person name="Kawashima T."/>
            <person name="Kennedy M."/>
            <person name="Kinose K."/>
            <person name="Kinoshita T."/>
            <person name="Kohara Y."/>
            <person name="Koide E."/>
            <person name="Komatsu K."/>
            <person name="Kopischke S."/>
            <person name="Kubo M."/>
            <person name="Kyozuka J."/>
            <person name="Lagercrantz U."/>
            <person name="Lin S."/>
            <person name="Lindquist E."/>
            <person name="Lipzen A."/>
            <person name="Lu C."/>
            <person name="Luna E."/>
            <person name="Martienssen R."/>
            <person name="Minamino N."/>
            <person name="Mizutani M."/>
            <person name="Mizutani M."/>
            <person name="Mochizuki N."/>
            <person name="Monte I."/>
            <person name="Mosher R."/>
            <person name="Nagasaki H."/>
            <person name="Nakagami H."/>
            <person name="Naramoto S."/>
            <person name="Nishitani K."/>
            <person name="Ohtani M."/>
            <person name="Okamoto T."/>
            <person name="Okumura M."/>
            <person name="Phillips J."/>
            <person name="Pollak B."/>
            <person name="Reinders A."/>
            <person name="Roevekamp M."/>
            <person name="Sano R."/>
            <person name="Sawa S."/>
            <person name="Schmid M."/>
            <person name="Shirakawa M."/>
            <person name="Solano R."/>
            <person name="Spunde A."/>
            <person name="Suetsugu N."/>
            <person name="Sugano S."/>
            <person name="Sugiyama A."/>
            <person name="Sun R."/>
            <person name="Suzuki Y."/>
            <person name="Takenaka M."/>
            <person name="Takezawa D."/>
            <person name="Tomogane H."/>
            <person name="Tsuzuki M."/>
            <person name="Ueda T."/>
            <person name="Umeda M."/>
            <person name="Ward J."/>
            <person name="Watanabe Y."/>
            <person name="Yazaki K."/>
            <person name="Yokoyama R."/>
            <person name="Yoshitake Y."/>
            <person name="Yotsui I."/>
            <person name="Zachgo S."/>
            <person name="Schmutz J."/>
        </authorList>
    </citation>
    <scope>NUCLEOTIDE SEQUENCE [LARGE SCALE GENOMIC DNA]</scope>
    <source>
        <strain evidence="7">cv. B-3</strain>
    </source>
</reference>
<evidence type="ECO:0000256" key="1">
    <source>
        <dbReference type="ARBA" id="ARBA00004642"/>
    </source>
</evidence>
<comment type="similarity">
    <text evidence="2">Belongs to the CDI family. ICK/KRP subfamily.</text>
</comment>